<dbReference type="AlphaFoldDB" id="A0A086L9S4"/>
<name>A0A086L9S4_TOXGO</name>
<gene>
    <name evidence="2" type="ORF">TGFOU_290250</name>
</gene>
<dbReference type="OrthoDB" id="359487at2759"/>
<evidence type="ECO:0000313" key="3">
    <source>
        <dbReference type="Proteomes" id="UP000028838"/>
    </source>
</evidence>
<protein>
    <recommendedName>
        <fullName evidence="4">Transmembrane protein</fullName>
    </recommendedName>
</protein>
<dbReference type="EMBL" id="AEYH02000908">
    <property type="protein sequence ID" value="KFG53392.1"/>
    <property type="molecule type" value="Genomic_DNA"/>
</dbReference>
<reference evidence="2 3" key="1">
    <citation type="submission" date="2014-07" db="EMBL/GenBank/DDBJ databases">
        <authorList>
            <person name="Sibley D."/>
            <person name="Venepally P."/>
            <person name="Karamycheva S."/>
            <person name="Hadjithomas M."/>
            <person name="Khan A."/>
            <person name="Brunk B."/>
            <person name="Roos D."/>
            <person name="Caler E."/>
            <person name="Lorenzi H."/>
        </authorList>
    </citation>
    <scope>NUCLEOTIDE SEQUENCE [LARGE SCALE GENOMIC DNA]</scope>
    <source>
        <strain evidence="2 3">FOU</strain>
    </source>
</reference>
<accession>A0A086L9S4</accession>
<evidence type="ECO:0000313" key="2">
    <source>
        <dbReference type="EMBL" id="KFG53392.1"/>
    </source>
</evidence>
<evidence type="ECO:0000256" key="1">
    <source>
        <dbReference type="SAM" id="SignalP"/>
    </source>
</evidence>
<keyword evidence="1" id="KW-0732">Signal</keyword>
<feature type="chain" id="PRO_5001810015" description="Transmembrane protein" evidence="1">
    <location>
        <begin position="23"/>
        <end position="133"/>
    </location>
</feature>
<dbReference type="VEuPathDB" id="ToxoDB:TGFOU_290250"/>
<comment type="caution">
    <text evidence="2">The sequence shown here is derived from an EMBL/GenBank/DDBJ whole genome shotgun (WGS) entry which is preliminary data.</text>
</comment>
<evidence type="ECO:0008006" key="4">
    <source>
        <dbReference type="Google" id="ProtNLM"/>
    </source>
</evidence>
<dbReference type="Proteomes" id="UP000028838">
    <property type="component" value="Unassembled WGS sequence"/>
</dbReference>
<feature type="signal peptide" evidence="1">
    <location>
        <begin position="1"/>
        <end position="22"/>
    </location>
</feature>
<sequence>MKLVHVSVTVTLVGRLFGVANALMCTPEVCQRCCAPVATGCAPAFQQTEQGFLVSDYTFCQECECDDPGNGCGWLAYGTGRMQCSSCDFLRPVAQRLPGAEISGCGTVALNGQIVYNDMPDTTQARRQLLHNN</sequence>
<organism evidence="2 3">
    <name type="scientific">Toxoplasma gondii FOU</name>
    <dbReference type="NCBI Taxonomy" id="943167"/>
    <lineage>
        <taxon>Eukaryota</taxon>
        <taxon>Sar</taxon>
        <taxon>Alveolata</taxon>
        <taxon>Apicomplexa</taxon>
        <taxon>Conoidasida</taxon>
        <taxon>Coccidia</taxon>
        <taxon>Eucoccidiorida</taxon>
        <taxon>Eimeriorina</taxon>
        <taxon>Sarcocystidae</taxon>
        <taxon>Toxoplasma</taxon>
    </lineage>
</organism>
<proteinExistence type="predicted"/>